<dbReference type="PRINTS" id="PR00502">
    <property type="entry name" value="NUDIXFAMILY"/>
</dbReference>
<dbReference type="Proteomes" id="UP000094936">
    <property type="component" value="Unassembled WGS sequence"/>
</dbReference>
<feature type="domain" description="Nudix hydrolase" evidence="7">
    <location>
        <begin position="1"/>
        <end position="116"/>
    </location>
</feature>
<comment type="catalytic activity">
    <reaction evidence="5">
        <text>di-trans,octa-cis-undecaprenyl diphosphate + H2O = di-trans,octa-cis-undecaprenyl phosphate + phosphate + H(+)</text>
        <dbReference type="Rhea" id="RHEA:28094"/>
        <dbReference type="ChEBI" id="CHEBI:15377"/>
        <dbReference type="ChEBI" id="CHEBI:15378"/>
        <dbReference type="ChEBI" id="CHEBI:43474"/>
        <dbReference type="ChEBI" id="CHEBI:58405"/>
        <dbReference type="ChEBI" id="CHEBI:60392"/>
        <dbReference type="EC" id="3.6.1.27"/>
    </reaction>
</comment>
<reference evidence="8 9" key="1">
    <citation type="submission" date="2016-05" db="EMBL/GenBank/DDBJ databases">
        <title>Genomic Taxonomy of the Vibrionaceae.</title>
        <authorList>
            <person name="Gomez-Gil B."/>
            <person name="Enciso-Ibarra J."/>
        </authorList>
    </citation>
    <scope>NUCLEOTIDE SEQUENCE [LARGE SCALE GENOMIC DNA]</scope>
    <source>
        <strain evidence="8 9">CAIM 1920</strain>
    </source>
</reference>
<evidence type="ECO:0000313" key="8">
    <source>
        <dbReference type="EMBL" id="ODA30825.1"/>
    </source>
</evidence>
<dbReference type="PROSITE" id="PS00893">
    <property type="entry name" value="NUDIX_BOX"/>
    <property type="match status" value="1"/>
</dbReference>
<dbReference type="InterPro" id="IPR036938">
    <property type="entry name" value="PAP2/HPO_sf"/>
</dbReference>
<dbReference type="InterPro" id="IPR020476">
    <property type="entry name" value="Nudix_hydrolase"/>
</dbReference>
<dbReference type="STRING" id="1080227.A8L45_19105"/>
<sequence>MAKDYLTGRFAMPGGGIDDNETPEQAALRELYEETGLKGRIINRLDADGEAAIFNCQTLSPIPTYEMDGKGYVASWFSPHFGREIKAVYLLPTHYYPPSDFRFPKQVDAFPIWLQDSKPSQLNVTQHFSELATPFLAEHAQLNRYVQESVNSLPETIASVTDTFIRWASGFGSTYLYVLLVPFALLTGGAKRLVSTALMAVITILSVYGLKLFFGVPRPLYLFPDLGLSAANGFSFPSGHTTNAFAIWLTVSSWFSTTRSYRWILLLALSAAALTALSRVYLGVHYVMDIIAGAGLGTLIFLSCQKMANLSVLKWGSIFNPITWITLLAIILPIAIMQPQPMFALASTICVAMAVSLLLARKLVTSATLNSPPTLSASLFSLLTSAALAASAMWFTLHNSSSVENLMVLVLTTFVGGLVMVYPTIRFTR</sequence>
<dbReference type="Gene3D" id="1.20.144.10">
    <property type="entry name" value="Phosphatidic acid phosphatase type 2/haloperoxidase"/>
    <property type="match status" value="1"/>
</dbReference>
<keyword evidence="6" id="KW-0812">Transmembrane</keyword>
<feature type="transmembrane region" description="Helical" evidence="6">
    <location>
        <begin position="234"/>
        <end position="251"/>
    </location>
</feature>
<keyword evidence="9" id="KW-1185">Reference proteome</keyword>
<dbReference type="EMBL" id="LYBM01000046">
    <property type="protein sequence ID" value="ODA30825.1"/>
    <property type="molecule type" value="Genomic_DNA"/>
</dbReference>
<dbReference type="InterPro" id="IPR020084">
    <property type="entry name" value="NUDIX_hydrolase_CS"/>
</dbReference>
<dbReference type="Pfam" id="PF01569">
    <property type="entry name" value="PAP2"/>
    <property type="match status" value="1"/>
</dbReference>
<dbReference type="CDD" id="cd02883">
    <property type="entry name" value="NUDIX_Hydrolase"/>
    <property type="match status" value="1"/>
</dbReference>
<feature type="transmembrane region" description="Helical" evidence="6">
    <location>
        <begin position="342"/>
        <end position="360"/>
    </location>
</feature>
<comment type="cofactor">
    <cofactor evidence="1">
        <name>Mg(2+)</name>
        <dbReference type="ChEBI" id="CHEBI:18420"/>
    </cofactor>
</comment>
<dbReference type="SUPFAM" id="SSF55811">
    <property type="entry name" value="Nudix"/>
    <property type="match status" value="1"/>
</dbReference>
<keyword evidence="6" id="KW-0472">Membrane</keyword>
<dbReference type="PANTHER" id="PTHR14969">
    <property type="entry name" value="SPHINGOSINE-1-PHOSPHATE PHOSPHOHYDROLASE"/>
    <property type="match status" value="1"/>
</dbReference>
<name>A0A1C3EC61_9GAMM</name>
<dbReference type="GO" id="GO:0050380">
    <property type="term" value="F:undecaprenyl-diphosphatase activity"/>
    <property type="evidence" value="ECO:0007669"/>
    <property type="project" value="UniProtKB-EC"/>
</dbReference>
<feature type="transmembrane region" description="Helical" evidence="6">
    <location>
        <begin position="263"/>
        <end position="280"/>
    </location>
</feature>
<dbReference type="InterPro" id="IPR000326">
    <property type="entry name" value="PAP2/HPO"/>
</dbReference>
<comment type="caution">
    <text evidence="8">The sequence shown here is derived from an EMBL/GenBank/DDBJ whole genome shotgun (WGS) entry which is preliminary data.</text>
</comment>
<feature type="transmembrane region" description="Helical" evidence="6">
    <location>
        <begin position="406"/>
        <end position="425"/>
    </location>
</feature>
<dbReference type="Gene3D" id="3.90.79.10">
    <property type="entry name" value="Nucleoside Triphosphate Pyrophosphohydrolase"/>
    <property type="match status" value="1"/>
</dbReference>
<dbReference type="PANTHER" id="PTHR14969:SF13">
    <property type="entry name" value="AT30094P"/>
    <property type="match status" value="1"/>
</dbReference>
<dbReference type="CDD" id="cd01610">
    <property type="entry name" value="PAP2_like"/>
    <property type="match status" value="1"/>
</dbReference>
<gene>
    <name evidence="8" type="ORF">A8L45_19105</name>
</gene>
<evidence type="ECO:0000313" key="9">
    <source>
        <dbReference type="Proteomes" id="UP000094936"/>
    </source>
</evidence>
<organism evidence="8 9">
    <name type="scientific">Veronia pacifica</name>
    <dbReference type="NCBI Taxonomy" id="1080227"/>
    <lineage>
        <taxon>Bacteria</taxon>
        <taxon>Pseudomonadati</taxon>
        <taxon>Pseudomonadota</taxon>
        <taxon>Gammaproteobacteria</taxon>
        <taxon>Vibrionales</taxon>
        <taxon>Vibrionaceae</taxon>
        <taxon>Veronia</taxon>
    </lineage>
</organism>
<dbReference type="SUPFAM" id="SSF48317">
    <property type="entry name" value="Acid phosphatase/Vanadium-dependent haloperoxidase"/>
    <property type="match status" value="1"/>
</dbReference>
<evidence type="ECO:0000256" key="2">
    <source>
        <dbReference type="ARBA" id="ARBA00012374"/>
    </source>
</evidence>
<evidence type="ECO:0000256" key="6">
    <source>
        <dbReference type="SAM" id="Phobius"/>
    </source>
</evidence>
<evidence type="ECO:0000256" key="3">
    <source>
        <dbReference type="ARBA" id="ARBA00022801"/>
    </source>
</evidence>
<evidence type="ECO:0000256" key="5">
    <source>
        <dbReference type="ARBA" id="ARBA00047594"/>
    </source>
</evidence>
<feature type="transmembrane region" description="Helical" evidence="6">
    <location>
        <begin position="372"/>
        <end position="394"/>
    </location>
</feature>
<feature type="transmembrane region" description="Helical" evidence="6">
    <location>
        <begin position="316"/>
        <end position="336"/>
    </location>
</feature>
<proteinExistence type="predicted"/>
<feature type="transmembrane region" description="Helical" evidence="6">
    <location>
        <begin position="286"/>
        <end position="304"/>
    </location>
</feature>
<evidence type="ECO:0000256" key="1">
    <source>
        <dbReference type="ARBA" id="ARBA00001946"/>
    </source>
</evidence>
<keyword evidence="6" id="KW-1133">Transmembrane helix</keyword>
<protein>
    <recommendedName>
        <fullName evidence="2">undecaprenyl-diphosphate phosphatase</fullName>
        <ecNumber evidence="2">3.6.1.27</ecNumber>
    </recommendedName>
    <alternativeName>
        <fullName evidence="4">Undecaprenyl pyrophosphate phosphatase</fullName>
    </alternativeName>
</protein>
<feature type="transmembrane region" description="Helical" evidence="6">
    <location>
        <begin position="164"/>
        <end position="186"/>
    </location>
</feature>
<accession>A0A1C3EC61</accession>
<evidence type="ECO:0000259" key="7">
    <source>
        <dbReference type="PROSITE" id="PS51462"/>
    </source>
</evidence>
<dbReference type="EC" id="3.6.1.27" evidence="2"/>
<evidence type="ECO:0000256" key="4">
    <source>
        <dbReference type="ARBA" id="ARBA00032707"/>
    </source>
</evidence>
<dbReference type="GO" id="GO:0042392">
    <property type="term" value="F:sphingosine-1-phosphate phosphatase activity"/>
    <property type="evidence" value="ECO:0007669"/>
    <property type="project" value="TreeGrafter"/>
</dbReference>
<feature type="transmembrane region" description="Helical" evidence="6">
    <location>
        <begin position="193"/>
        <end position="214"/>
    </location>
</feature>
<dbReference type="Pfam" id="PF00293">
    <property type="entry name" value="NUDIX"/>
    <property type="match status" value="1"/>
</dbReference>
<dbReference type="AlphaFoldDB" id="A0A1C3EC61"/>
<dbReference type="InterPro" id="IPR000086">
    <property type="entry name" value="NUDIX_hydrolase_dom"/>
</dbReference>
<dbReference type="SMART" id="SM00014">
    <property type="entry name" value="acidPPc"/>
    <property type="match status" value="1"/>
</dbReference>
<dbReference type="PROSITE" id="PS51462">
    <property type="entry name" value="NUDIX"/>
    <property type="match status" value="1"/>
</dbReference>
<dbReference type="InterPro" id="IPR015797">
    <property type="entry name" value="NUDIX_hydrolase-like_dom_sf"/>
</dbReference>
<keyword evidence="3" id="KW-0378">Hydrolase</keyword>